<reference evidence="1 2" key="1">
    <citation type="submission" date="2015-06" db="EMBL/GenBank/DDBJ databases">
        <title>Cloning and characterization of the uncialamcin biosynthetic gene cluster.</title>
        <authorList>
            <person name="Yan X."/>
            <person name="Huang T."/>
            <person name="Ge H."/>
            <person name="Shen B."/>
        </authorList>
    </citation>
    <scope>NUCLEOTIDE SEQUENCE [LARGE SCALE GENOMIC DNA]</scope>
    <source>
        <strain evidence="1 2">DCA2648</strain>
    </source>
</reference>
<accession>A0A1Q4VDJ4</accession>
<evidence type="ECO:0000313" key="1">
    <source>
        <dbReference type="EMBL" id="OKH95906.1"/>
    </source>
</evidence>
<dbReference type="SUPFAM" id="SSF54427">
    <property type="entry name" value="NTF2-like"/>
    <property type="match status" value="1"/>
</dbReference>
<gene>
    <name evidence="1" type="ORF">AB852_04065</name>
</gene>
<dbReference type="Proteomes" id="UP000186455">
    <property type="component" value="Unassembled WGS sequence"/>
</dbReference>
<dbReference type="EMBL" id="LFBV01000001">
    <property type="protein sequence ID" value="OKH95906.1"/>
    <property type="molecule type" value="Genomic_DNA"/>
</dbReference>
<dbReference type="STRING" id="1048205.AB852_04065"/>
<sequence length="129" mass="13870">MEQPEHTLPTAVDRWHAAVNAHAPTRVEATVSDPVVVRGPRGAGPLSPAEFADWAARSGIELVPRSWHPVSDRLMVVEEDATWPGSKEPVRVATVFRSTGDRVSAALRLPDLGSALELASICRETAATE</sequence>
<proteinExistence type="predicted"/>
<dbReference type="AlphaFoldDB" id="A0A1Q4VDJ4"/>
<evidence type="ECO:0000313" key="2">
    <source>
        <dbReference type="Proteomes" id="UP000186455"/>
    </source>
</evidence>
<dbReference type="RefSeq" id="WP_073783624.1">
    <property type="nucleotide sequence ID" value="NZ_LFBV01000001.1"/>
</dbReference>
<protein>
    <recommendedName>
        <fullName evidence="3">SnoaL-like domain-containing protein</fullName>
    </recommendedName>
</protein>
<evidence type="ECO:0008006" key="3">
    <source>
        <dbReference type="Google" id="ProtNLM"/>
    </source>
</evidence>
<organism evidence="1 2">
    <name type="scientific">Streptomyces uncialis</name>
    <dbReference type="NCBI Taxonomy" id="1048205"/>
    <lineage>
        <taxon>Bacteria</taxon>
        <taxon>Bacillati</taxon>
        <taxon>Actinomycetota</taxon>
        <taxon>Actinomycetes</taxon>
        <taxon>Kitasatosporales</taxon>
        <taxon>Streptomycetaceae</taxon>
        <taxon>Streptomyces</taxon>
    </lineage>
</organism>
<dbReference type="InterPro" id="IPR032710">
    <property type="entry name" value="NTF2-like_dom_sf"/>
</dbReference>
<comment type="caution">
    <text evidence="1">The sequence shown here is derived from an EMBL/GenBank/DDBJ whole genome shotgun (WGS) entry which is preliminary data.</text>
</comment>
<dbReference type="Gene3D" id="3.10.450.50">
    <property type="match status" value="1"/>
</dbReference>
<keyword evidence="2" id="KW-1185">Reference proteome</keyword>
<name>A0A1Q4VDJ4_9ACTN</name>